<proteinExistence type="predicted"/>
<reference evidence="2" key="1">
    <citation type="journal article" date="2022" name="Mol. Ecol. Resour.">
        <title>The genomes of chicory, endive, great burdock and yacon provide insights into Asteraceae palaeo-polyploidization history and plant inulin production.</title>
        <authorList>
            <person name="Fan W."/>
            <person name="Wang S."/>
            <person name="Wang H."/>
            <person name="Wang A."/>
            <person name="Jiang F."/>
            <person name="Liu H."/>
            <person name="Zhao H."/>
            <person name="Xu D."/>
            <person name="Zhang Y."/>
        </authorList>
    </citation>
    <scope>NUCLEOTIDE SEQUENCE [LARGE SCALE GENOMIC DNA]</scope>
    <source>
        <strain evidence="2">cv. Punajuju</strain>
    </source>
</reference>
<evidence type="ECO:0000313" key="1">
    <source>
        <dbReference type="EMBL" id="KAI3701040.1"/>
    </source>
</evidence>
<dbReference type="Proteomes" id="UP001055811">
    <property type="component" value="Linkage Group LG08"/>
</dbReference>
<name>A0ACB8ZUJ9_CICIN</name>
<evidence type="ECO:0000313" key="2">
    <source>
        <dbReference type="Proteomes" id="UP001055811"/>
    </source>
</evidence>
<sequence length="167" mass="19805">MMVSPLVVSDDGDVVWPIQMKVMMADTDDDGGYRQTPIWCPNQFISYIDLLFSDMYNYFASRRVEVTRRGNVRRKYRISRVTSEPTRELMFPFDEERNMKSVVYYFREVYGFRIRHKVINGSVLNYWACINFSRTVPDSASQSFCHQLVQMCHESGMVFIELKQYLL</sequence>
<keyword evidence="2" id="KW-1185">Reference proteome</keyword>
<reference evidence="1 2" key="2">
    <citation type="journal article" date="2022" name="Mol. Ecol. Resour.">
        <title>The genomes of chicory, endive, great burdock and yacon provide insights into Asteraceae paleo-polyploidization history and plant inulin production.</title>
        <authorList>
            <person name="Fan W."/>
            <person name="Wang S."/>
            <person name="Wang H."/>
            <person name="Wang A."/>
            <person name="Jiang F."/>
            <person name="Liu H."/>
            <person name="Zhao H."/>
            <person name="Xu D."/>
            <person name="Zhang Y."/>
        </authorList>
    </citation>
    <scope>NUCLEOTIDE SEQUENCE [LARGE SCALE GENOMIC DNA]</scope>
    <source>
        <strain evidence="2">cv. Punajuju</strain>
        <tissue evidence="1">Leaves</tissue>
    </source>
</reference>
<protein>
    <submittedName>
        <fullName evidence="1">Uncharacterized protein</fullName>
    </submittedName>
</protein>
<accession>A0ACB8ZUJ9</accession>
<comment type="caution">
    <text evidence="1">The sequence shown here is derived from an EMBL/GenBank/DDBJ whole genome shotgun (WGS) entry which is preliminary data.</text>
</comment>
<gene>
    <name evidence="1" type="ORF">L2E82_45683</name>
</gene>
<dbReference type="EMBL" id="CM042016">
    <property type="protein sequence ID" value="KAI3701040.1"/>
    <property type="molecule type" value="Genomic_DNA"/>
</dbReference>
<organism evidence="1 2">
    <name type="scientific">Cichorium intybus</name>
    <name type="common">Chicory</name>
    <dbReference type="NCBI Taxonomy" id="13427"/>
    <lineage>
        <taxon>Eukaryota</taxon>
        <taxon>Viridiplantae</taxon>
        <taxon>Streptophyta</taxon>
        <taxon>Embryophyta</taxon>
        <taxon>Tracheophyta</taxon>
        <taxon>Spermatophyta</taxon>
        <taxon>Magnoliopsida</taxon>
        <taxon>eudicotyledons</taxon>
        <taxon>Gunneridae</taxon>
        <taxon>Pentapetalae</taxon>
        <taxon>asterids</taxon>
        <taxon>campanulids</taxon>
        <taxon>Asterales</taxon>
        <taxon>Asteraceae</taxon>
        <taxon>Cichorioideae</taxon>
        <taxon>Cichorieae</taxon>
        <taxon>Cichoriinae</taxon>
        <taxon>Cichorium</taxon>
    </lineage>
</organism>